<dbReference type="GO" id="GO:0008745">
    <property type="term" value="F:N-acetylmuramoyl-L-alanine amidase activity"/>
    <property type="evidence" value="ECO:0007669"/>
    <property type="project" value="InterPro"/>
</dbReference>
<evidence type="ECO:0000259" key="3">
    <source>
        <dbReference type="SMART" id="SM00701"/>
    </source>
</evidence>
<dbReference type="Gene3D" id="3.40.80.10">
    <property type="entry name" value="Peptidoglycan recognition protein-like"/>
    <property type="match status" value="1"/>
</dbReference>
<dbReference type="InterPro" id="IPR002502">
    <property type="entry name" value="Amidase_domain"/>
</dbReference>
<reference evidence="4" key="1">
    <citation type="journal article" date="2012" name="Genes Dev.">
        <title>A molecular wound response program associated with regeneration initiation in planarians.</title>
        <authorList>
            <person name="Wenemoser D."/>
            <person name="Lapan S.W."/>
            <person name="Wilkinson A.W."/>
            <person name="Bell G.W."/>
            <person name="Reddien P.W."/>
        </authorList>
    </citation>
    <scope>NUCLEOTIDE SEQUENCE</scope>
</reference>
<dbReference type="PANTHER" id="PTHR11022">
    <property type="entry name" value="PEPTIDOGLYCAN RECOGNITION PROTEIN"/>
    <property type="match status" value="1"/>
</dbReference>
<dbReference type="GO" id="GO:0009253">
    <property type="term" value="P:peptidoglycan catabolic process"/>
    <property type="evidence" value="ECO:0007669"/>
    <property type="project" value="InterPro"/>
</dbReference>
<dbReference type="OrthoDB" id="10001926at2759"/>
<feature type="domain" description="Peptidoglycan recognition protein family" evidence="3">
    <location>
        <begin position="423"/>
        <end position="572"/>
    </location>
</feature>
<evidence type="ECO:0000256" key="1">
    <source>
        <dbReference type="ARBA" id="ARBA00007553"/>
    </source>
</evidence>
<proteinExistence type="evidence at transcript level"/>
<dbReference type="GO" id="GO:0008270">
    <property type="term" value="F:zinc ion binding"/>
    <property type="evidence" value="ECO:0007669"/>
    <property type="project" value="InterPro"/>
</dbReference>
<dbReference type="Pfam" id="PF01510">
    <property type="entry name" value="Amidase_2"/>
    <property type="match status" value="1"/>
</dbReference>
<name>I1ZIL3_SCHMD</name>
<dbReference type="InterPro" id="IPR006619">
    <property type="entry name" value="PGRP_domain_met/bac"/>
</dbReference>
<organism evidence="4">
    <name type="scientific">Schmidtea mediterranea</name>
    <name type="common">Freshwater planarian flatworm</name>
    <dbReference type="NCBI Taxonomy" id="79327"/>
    <lineage>
        <taxon>Eukaryota</taxon>
        <taxon>Metazoa</taxon>
        <taxon>Spiralia</taxon>
        <taxon>Lophotrochozoa</taxon>
        <taxon>Platyhelminthes</taxon>
        <taxon>Rhabditophora</taxon>
        <taxon>Seriata</taxon>
        <taxon>Tricladida</taxon>
        <taxon>Continenticola</taxon>
        <taxon>Geoplanoidea</taxon>
        <taxon>Dugesiidae</taxon>
        <taxon>Schmidtea</taxon>
    </lineage>
</organism>
<dbReference type="CDD" id="cd06583">
    <property type="entry name" value="PGRP"/>
    <property type="match status" value="1"/>
</dbReference>
<dbReference type="SMART" id="SM00701">
    <property type="entry name" value="PGRP"/>
    <property type="match status" value="1"/>
</dbReference>
<comment type="similarity">
    <text evidence="1">Belongs to the N-acetylmuramoyl-L-alanine amidase 2 family.</text>
</comment>
<keyword evidence="2" id="KW-0812">Transmembrane</keyword>
<feature type="transmembrane region" description="Helical" evidence="2">
    <location>
        <begin position="601"/>
        <end position="624"/>
    </location>
</feature>
<sequence>MVLAPILISFSSSQNQFQKCFYGTANKPAVTQIYNTGFADINSFYNVSTDHKEECNFLCLSNSECFATLFYNRKCSFFNTTDFDVISGQPYEYTKWKSCDTKKGYQPPDGRCEGLWITFIHKSIKVNSYTSLDEKFTEEWNCRKLCIENPLCGFVNRNSGVCSTIAKWPATNIEITEKRKAQFDKWTCIDDFKDRLQPDGIMIKPRKDKCSGIWKVASRNYTPPKSNFHGLHFQTQIFHDCLKECNEYRECVTSLYSVEYSFCILENIQNSSYMLPSDKMSFIRFSYECLKNDSEPPELNADEKRYLDVGMKCNKIVSTEKLFIAKDKCGQFPSISDFAVCIKETGKNLTITDSCLLNQTYWGLPQESVKLNVKGHIATKRMKIYTGLQSYWLLYSKDNLHQVHYLECRHFNASRPVEQLADQEIVDRTKWYALPPNGSLTSFTNKIINFDISASFGPYHSCRTIAACTDILRALQVKLHRGAGNTPKFTDIPYNFMVDDSGHIYECRGWHYQSASVSMYNYNTISIGYIGWFKFYLPNMNVLNSFKKLIEYADRKGYVEKDYNVYIHQDLGVFSVHENLVITIKNFYRYRGFLPNDCKTIPMFVVLINLSIILPFVSIAYLGYMMFSYRRACKKCCFLHNQDCQWQQIFPGSEHEGFTPSSKENYIIYELPTIISSKSHIKLVKLVRVWFINQFLESMNSRNGGSNLKHFLITFSTVKPDAVIYEANFKNNSLKDEMPRVVLCVNYDKNLNFFKNLIVNRQCICHYFFIEVVDAVKISIDIQIRQ</sequence>
<evidence type="ECO:0000256" key="2">
    <source>
        <dbReference type="SAM" id="Phobius"/>
    </source>
</evidence>
<keyword evidence="2" id="KW-0472">Membrane</keyword>
<accession>I1ZIL3</accession>
<dbReference type="EMBL" id="JX010624">
    <property type="protein sequence ID" value="AFJ24867.1"/>
    <property type="molecule type" value="mRNA"/>
</dbReference>
<dbReference type="PANTHER" id="PTHR11022:SF41">
    <property type="entry name" value="PEPTIDOGLYCAN-RECOGNITION PROTEIN LC-RELATED"/>
    <property type="match status" value="1"/>
</dbReference>
<evidence type="ECO:0000313" key="4">
    <source>
        <dbReference type="EMBL" id="AFJ24867.1"/>
    </source>
</evidence>
<dbReference type="InterPro" id="IPR036505">
    <property type="entry name" value="Amidase/PGRP_sf"/>
</dbReference>
<protein>
    <submittedName>
        <fullName evidence="4">Peptidoglycan recognition protein-1</fullName>
    </submittedName>
</protein>
<keyword evidence="2" id="KW-1133">Transmembrane helix</keyword>
<dbReference type="SUPFAM" id="SSF55846">
    <property type="entry name" value="N-acetylmuramoyl-L-alanine amidase-like"/>
    <property type="match status" value="1"/>
</dbReference>
<dbReference type="InterPro" id="IPR015510">
    <property type="entry name" value="PGRP"/>
</dbReference>
<dbReference type="AlphaFoldDB" id="I1ZIL3"/>